<sequence>MHRIDTATKATDLFGPGKHGFKDGDPLTGDPASTLNASWFNSVQEELCGLVEAAGLTPGADNTQLLQALKKLLVPAGSIVFFPSAVAPAGYTAANGTLLSRVAYADLWAFAQTSGNIVSDAAWSTQKGAFSTGDGTTTFRVPDYRGEFLRAWDQGRGVDSGRAIGSTQGDNVRGPTGGGNLVTSATSIISFQGGSTHTGQLIGAIAAFGTSAAETRPRNVALLCCIRT</sequence>
<protein>
    <submittedName>
        <fullName evidence="1">Uncharacterized protein</fullName>
    </submittedName>
</protein>
<geneLocation type="plasmid" evidence="1">
    <name>p1</name>
</geneLocation>
<evidence type="ECO:0000313" key="2">
    <source>
        <dbReference type="Proteomes" id="UP000298596"/>
    </source>
</evidence>
<dbReference type="Proteomes" id="UP000298596">
    <property type="component" value="Plasmid p1"/>
</dbReference>
<name>A0A4D8Q1A6_AZOBR</name>
<dbReference type="InterPro" id="IPR037053">
    <property type="entry name" value="Phage_tail_collar_dom_sf"/>
</dbReference>
<dbReference type="EMBL" id="CP032331">
    <property type="protein sequence ID" value="QCO04187.1"/>
    <property type="molecule type" value="Genomic_DNA"/>
</dbReference>
<gene>
    <name evidence="1" type="ORF">D3867_19705</name>
</gene>
<organism evidence="1 2">
    <name type="scientific">Azospirillum brasilense</name>
    <dbReference type="NCBI Taxonomy" id="192"/>
    <lineage>
        <taxon>Bacteria</taxon>
        <taxon>Pseudomonadati</taxon>
        <taxon>Pseudomonadota</taxon>
        <taxon>Alphaproteobacteria</taxon>
        <taxon>Rhodospirillales</taxon>
        <taxon>Azospirillaceae</taxon>
        <taxon>Azospirillum</taxon>
    </lineage>
</organism>
<proteinExistence type="predicted"/>
<keyword evidence="1" id="KW-0614">Plasmid</keyword>
<accession>A0A4D8Q1A6</accession>
<dbReference type="AlphaFoldDB" id="A0A4D8Q1A6"/>
<dbReference type="Gene3D" id="3.90.1340.10">
    <property type="entry name" value="Phage tail collar domain"/>
    <property type="match status" value="1"/>
</dbReference>
<evidence type="ECO:0000313" key="1">
    <source>
        <dbReference type="EMBL" id="QCO04187.1"/>
    </source>
</evidence>
<dbReference type="SUPFAM" id="SSF88874">
    <property type="entry name" value="Receptor-binding domain of short tail fibre protein gp12"/>
    <property type="match status" value="1"/>
</dbReference>
<reference evidence="1 2" key="1">
    <citation type="submission" date="2018-09" db="EMBL/GenBank/DDBJ databases">
        <title>Whole genome based analysis of evolution and adaptive divergence in Indian and Brazilian strains of Azospirillum brasilense.</title>
        <authorList>
            <person name="Singh C."/>
            <person name="Tripathi A.K."/>
        </authorList>
    </citation>
    <scope>NUCLEOTIDE SEQUENCE [LARGE SCALE GENOMIC DNA]</scope>
    <source>
        <strain evidence="1 2">MTCC4036</strain>
        <plasmid evidence="1 2">p1</plasmid>
    </source>
</reference>